<keyword evidence="8 10" id="KW-0472">Membrane</keyword>
<dbReference type="GO" id="GO:0051301">
    <property type="term" value="P:cell division"/>
    <property type="evidence" value="ECO:0007669"/>
    <property type="project" value="UniProtKB-KW"/>
</dbReference>
<feature type="transmembrane region" description="Helical" evidence="11">
    <location>
        <begin position="236"/>
        <end position="257"/>
    </location>
</feature>
<accession>A0A0G1NQ28</accession>
<dbReference type="PIRSF" id="PIRSF003097">
    <property type="entry name" value="FtsX"/>
    <property type="match status" value="1"/>
</dbReference>
<evidence type="ECO:0000256" key="7">
    <source>
        <dbReference type="ARBA" id="ARBA00022989"/>
    </source>
</evidence>
<evidence type="ECO:0000256" key="2">
    <source>
        <dbReference type="ARBA" id="ARBA00007379"/>
    </source>
</evidence>
<evidence type="ECO:0000256" key="11">
    <source>
        <dbReference type="SAM" id="Phobius"/>
    </source>
</evidence>
<evidence type="ECO:0000259" key="13">
    <source>
        <dbReference type="Pfam" id="PF18075"/>
    </source>
</evidence>
<keyword evidence="4 10" id="KW-1003">Cell membrane</keyword>
<evidence type="ECO:0000313" key="15">
    <source>
        <dbReference type="Proteomes" id="UP000034107"/>
    </source>
</evidence>
<evidence type="ECO:0000256" key="4">
    <source>
        <dbReference type="ARBA" id="ARBA00022475"/>
    </source>
</evidence>
<evidence type="ECO:0000256" key="8">
    <source>
        <dbReference type="ARBA" id="ARBA00023136"/>
    </source>
</evidence>
<dbReference type="InterPro" id="IPR004513">
    <property type="entry name" value="FtsX"/>
</dbReference>
<evidence type="ECO:0000256" key="6">
    <source>
        <dbReference type="ARBA" id="ARBA00022692"/>
    </source>
</evidence>
<evidence type="ECO:0000256" key="1">
    <source>
        <dbReference type="ARBA" id="ARBA00004651"/>
    </source>
</evidence>
<evidence type="ECO:0000256" key="10">
    <source>
        <dbReference type="PIRNR" id="PIRNR003097"/>
    </source>
</evidence>
<organism evidence="14 15">
    <name type="scientific">Candidatus Nomurabacteria bacterium GW2011_GWA1_46_11</name>
    <dbReference type="NCBI Taxonomy" id="1618732"/>
    <lineage>
        <taxon>Bacteria</taxon>
        <taxon>Candidatus Nomuraibacteriota</taxon>
    </lineage>
</organism>
<keyword evidence="7 11" id="KW-1133">Transmembrane helix</keyword>
<dbReference type="InterPro" id="IPR003838">
    <property type="entry name" value="ABC3_permease_C"/>
</dbReference>
<name>A0A0G1NQ28_9BACT</name>
<evidence type="ECO:0000259" key="12">
    <source>
        <dbReference type="Pfam" id="PF02687"/>
    </source>
</evidence>
<proteinExistence type="inferred from homology"/>
<dbReference type="PANTHER" id="PTHR47755:SF1">
    <property type="entry name" value="CELL DIVISION PROTEIN FTSX"/>
    <property type="match status" value="1"/>
</dbReference>
<comment type="caution">
    <text evidence="14">The sequence shown here is derived from an EMBL/GenBank/DDBJ whole genome shotgun (WGS) entry which is preliminary data.</text>
</comment>
<feature type="domain" description="ABC3 transporter permease C-terminal" evidence="12">
    <location>
        <begin position="186"/>
        <end position="305"/>
    </location>
</feature>
<comment type="subcellular location">
    <subcellularLocation>
        <location evidence="1">Cell membrane</location>
        <topology evidence="1">Multi-pass membrane protein</topology>
    </subcellularLocation>
</comment>
<feature type="transmembrane region" description="Helical" evidence="11">
    <location>
        <begin position="182"/>
        <end position="202"/>
    </location>
</feature>
<gene>
    <name evidence="14" type="ORF">UX31_C0001G0044</name>
</gene>
<feature type="domain" description="FtsX extracellular" evidence="13">
    <location>
        <begin position="62"/>
        <end position="151"/>
    </location>
</feature>
<keyword evidence="9 10" id="KW-0131">Cell cycle</keyword>
<dbReference type="Pfam" id="PF18075">
    <property type="entry name" value="FtsX_ECD"/>
    <property type="match status" value="1"/>
</dbReference>
<dbReference type="PANTHER" id="PTHR47755">
    <property type="entry name" value="CELL DIVISION PROTEIN FTSX"/>
    <property type="match status" value="1"/>
</dbReference>
<feature type="transmembrane region" description="Helical" evidence="11">
    <location>
        <begin position="277"/>
        <end position="300"/>
    </location>
</feature>
<evidence type="ECO:0000313" key="14">
    <source>
        <dbReference type="EMBL" id="KKU22526.1"/>
    </source>
</evidence>
<protein>
    <recommendedName>
        <fullName evidence="3 10">Cell division protein FtsX</fullName>
    </recommendedName>
</protein>
<comment type="similarity">
    <text evidence="2 10">Belongs to the ABC-4 integral membrane protein family. FtsX subfamily.</text>
</comment>
<evidence type="ECO:0000256" key="3">
    <source>
        <dbReference type="ARBA" id="ARBA00021907"/>
    </source>
</evidence>
<dbReference type="AlphaFoldDB" id="A0A0G1NQ28"/>
<dbReference type="Pfam" id="PF02687">
    <property type="entry name" value="FtsX"/>
    <property type="match status" value="1"/>
</dbReference>
<keyword evidence="6 11" id="KW-0812">Transmembrane</keyword>
<sequence length="306" mass="33999">MPRKMKKAFKRIWKAGWVNFKRNSYVSFGTTGVMTLVLLLFAGLMVVNYVSDQIISGLEEKVDVSVYFKGDASEEQIMFVKRDLEEQPAVQQITYISKEQALVDFKARHAGDALIQQSLEELADNPLQASLNIKAKDPSQYASIVNFLEGNKFRPVVDKINFYENEAVIKRVQSISGGVRNWGLAATLILAVIAVMVTFNTIRLTIFSQKQEIEIMRLVGGSAWHVRAPYLVEGGLYGAFAAVITTIIFYPALWLVSSKAAALLPGISLIGYFLSNIVQFILIILIVGILLGIVSSSIAIRKFLKV</sequence>
<dbReference type="GO" id="GO:0005886">
    <property type="term" value="C:plasma membrane"/>
    <property type="evidence" value="ECO:0007669"/>
    <property type="project" value="UniProtKB-SubCell"/>
</dbReference>
<dbReference type="EMBL" id="LCLS01000001">
    <property type="protein sequence ID" value="KKU22526.1"/>
    <property type="molecule type" value="Genomic_DNA"/>
</dbReference>
<dbReference type="Gene3D" id="3.30.70.3040">
    <property type="match status" value="1"/>
</dbReference>
<reference evidence="14 15" key="1">
    <citation type="journal article" date="2015" name="Nature">
        <title>rRNA introns, odd ribosomes, and small enigmatic genomes across a large radiation of phyla.</title>
        <authorList>
            <person name="Brown C.T."/>
            <person name="Hug L.A."/>
            <person name="Thomas B.C."/>
            <person name="Sharon I."/>
            <person name="Castelle C.J."/>
            <person name="Singh A."/>
            <person name="Wilkins M.J."/>
            <person name="Williams K.H."/>
            <person name="Banfield J.F."/>
        </authorList>
    </citation>
    <scope>NUCLEOTIDE SEQUENCE [LARGE SCALE GENOMIC DNA]</scope>
</reference>
<dbReference type="Proteomes" id="UP000034107">
    <property type="component" value="Unassembled WGS sequence"/>
</dbReference>
<dbReference type="InterPro" id="IPR040690">
    <property type="entry name" value="FtsX_ECD"/>
</dbReference>
<keyword evidence="5 10" id="KW-0132">Cell division</keyword>
<evidence type="ECO:0000256" key="9">
    <source>
        <dbReference type="ARBA" id="ARBA00023306"/>
    </source>
</evidence>
<evidence type="ECO:0000256" key="5">
    <source>
        <dbReference type="ARBA" id="ARBA00022618"/>
    </source>
</evidence>